<accession>A0ABD5Z9U8</accession>
<gene>
    <name evidence="2" type="ORF">ACFQJC_00830</name>
</gene>
<reference evidence="2 3" key="1">
    <citation type="journal article" date="2019" name="Int. J. Syst. Evol. Microbiol.">
        <title>The Global Catalogue of Microorganisms (GCM) 10K type strain sequencing project: providing services to taxonomists for standard genome sequencing and annotation.</title>
        <authorList>
            <consortium name="The Broad Institute Genomics Platform"/>
            <consortium name="The Broad Institute Genome Sequencing Center for Infectious Disease"/>
            <person name="Wu L."/>
            <person name="Ma J."/>
        </authorList>
    </citation>
    <scope>NUCLEOTIDE SEQUENCE [LARGE SCALE GENOMIC DNA]</scope>
    <source>
        <strain evidence="2 3">DSM 29988</strain>
    </source>
</reference>
<organism evidence="2 3">
    <name type="scientific">Haloferax namakaokahaiae</name>
    <dbReference type="NCBI Taxonomy" id="1748331"/>
    <lineage>
        <taxon>Archaea</taxon>
        <taxon>Methanobacteriati</taxon>
        <taxon>Methanobacteriota</taxon>
        <taxon>Stenosarchaea group</taxon>
        <taxon>Halobacteria</taxon>
        <taxon>Halobacteriales</taxon>
        <taxon>Haloferacaceae</taxon>
        <taxon>Haloferax</taxon>
    </lineage>
</organism>
<dbReference type="Proteomes" id="UP001596481">
    <property type="component" value="Unassembled WGS sequence"/>
</dbReference>
<dbReference type="RefSeq" id="WP_390221349.1">
    <property type="nucleotide sequence ID" value="NZ_JBHTAA010000001.1"/>
</dbReference>
<evidence type="ECO:0000313" key="3">
    <source>
        <dbReference type="Proteomes" id="UP001596481"/>
    </source>
</evidence>
<sequence length="186" mass="20972">MRVREWQDILADVTDGGHDAQQWRAVAGKRRSGIGEDLYLGHPSVGVYQLKTYAKNPYEVRGVGARVARRIDDDLEPLFPRRDAEEATGRFGVQSPPEDEDHAKSMAKRLEETVKVHADAPTTPDDFFTDVMDALESPAFGPMDYEFDARPDRLESLSDEFEDANRLLTSELDDLIETDEVGRGFQ</sequence>
<dbReference type="EMBL" id="JBHTAA010000001">
    <property type="protein sequence ID" value="MFC7202042.1"/>
    <property type="molecule type" value="Genomic_DNA"/>
</dbReference>
<protein>
    <submittedName>
        <fullName evidence="2">Uncharacterized protein</fullName>
    </submittedName>
</protein>
<proteinExistence type="predicted"/>
<evidence type="ECO:0000313" key="2">
    <source>
        <dbReference type="EMBL" id="MFC7202042.1"/>
    </source>
</evidence>
<feature type="region of interest" description="Disordered" evidence="1">
    <location>
        <begin position="82"/>
        <end position="104"/>
    </location>
</feature>
<comment type="caution">
    <text evidence="2">The sequence shown here is derived from an EMBL/GenBank/DDBJ whole genome shotgun (WGS) entry which is preliminary data.</text>
</comment>
<dbReference type="AlphaFoldDB" id="A0ABD5Z9U8"/>
<name>A0ABD5Z9U8_9EURY</name>
<keyword evidence="3" id="KW-1185">Reference proteome</keyword>
<evidence type="ECO:0000256" key="1">
    <source>
        <dbReference type="SAM" id="MobiDB-lite"/>
    </source>
</evidence>